<reference evidence="2 3" key="1">
    <citation type="submission" date="2021-07" db="EMBL/GenBank/DDBJ databases">
        <title>Sphingomonas sp.</title>
        <authorList>
            <person name="Feng G."/>
            <person name="Li J."/>
            <person name="Pan M."/>
        </authorList>
    </citation>
    <scope>NUCLEOTIDE SEQUENCE [LARGE SCALE GENOMIC DNA]</scope>
    <source>
        <strain evidence="2 3">RRHST34</strain>
    </source>
</reference>
<evidence type="ECO:0000313" key="2">
    <source>
        <dbReference type="EMBL" id="MBW6532214.1"/>
    </source>
</evidence>
<feature type="region of interest" description="Disordered" evidence="1">
    <location>
        <begin position="43"/>
        <end position="62"/>
    </location>
</feature>
<organism evidence="2 3">
    <name type="scientific">Sphingomonas citri</name>
    <dbReference type="NCBI Taxonomy" id="2862499"/>
    <lineage>
        <taxon>Bacteria</taxon>
        <taxon>Pseudomonadati</taxon>
        <taxon>Pseudomonadota</taxon>
        <taxon>Alphaproteobacteria</taxon>
        <taxon>Sphingomonadales</taxon>
        <taxon>Sphingomonadaceae</taxon>
        <taxon>Sphingomonas</taxon>
    </lineage>
</organism>
<dbReference type="RefSeq" id="WP_219749564.1">
    <property type="nucleotide sequence ID" value="NZ_JAHXZN010000006.1"/>
</dbReference>
<feature type="compositionally biased region" description="Low complexity" evidence="1">
    <location>
        <begin position="24"/>
        <end position="33"/>
    </location>
</feature>
<name>A0ABS7BRH9_9SPHN</name>
<accession>A0ABS7BRH9</accession>
<dbReference type="Proteomes" id="UP000759103">
    <property type="component" value="Unassembled WGS sequence"/>
</dbReference>
<comment type="caution">
    <text evidence="2">The sequence shown here is derived from an EMBL/GenBank/DDBJ whole genome shotgun (WGS) entry which is preliminary data.</text>
</comment>
<gene>
    <name evidence="2" type="ORF">KZ820_15840</name>
</gene>
<evidence type="ECO:0008006" key="4">
    <source>
        <dbReference type="Google" id="ProtNLM"/>
    </source>
</evidence>
<evidence type="ECO:0000313" key="3">
    <source>
        <dbReference type="Proteomes" id="UP000759103"/>
    </source>
</evidence>
<proteinExistence type="predicted"/>
<dbReference type="EMBL" id="JAHXZN010000006">
    <property type="protein sequence ID" value="MBW6532214.1"/>
    <property type="molecule type" value="Genomic_DNA"/>
</dbReference>
<evidence type="ECO:0000256" key="1">
    <source>
        <dbReference type="SAM" id="MobiDB-lite"/>
    </source>
</evidence>
<keyword evidence="3" id="KW-1185">Reference proteome</keyword>
<protein>
    <recommendedName>
        <fullName evidence="4">Tox-PAAR-like domain-containing protein</fullName>
    </recommendedName>
</protein>
<sequence length="146" mass="15193">MTKVDTSESVYHTAGAGPCPQPDGQPCEEGTEPGPEVVVVGKNPPPAAEVGTPIIIGGGTPTPPTFKVSGRTWCQPAKSGFDEAMSKLYEGSSTARQVIDQAHSNNAAFNLIRIDTADGANRICLIPKATQCRGIPSLTLAGMKME</sequence>
<feature type="region of interest" description="Disordered" evidence="1">
    <location>
        <begin position="1"/>
        <end position="33"/>
    </location>
</feature>